<dbReference type="InterPro" id="IPR036388">
    <property type="entry name" value="WH-like_DNA-bd_sf"/>
</dbReference>
<name>A0A8U0HR24_9EURY</name>
<dbReference type="EMBL" id="CP096659">
    <property type="protein sequence ID" value="UPV73186.1"/>
    <property type="molecule type" value="Genomic_DNA"/>
</dbReference>
<dbReference type="SUPFAM" id="SSF46785">
    <property type="entry name" value="Winged helix' DNA-binding domain"/>
    <property type="match status" value="1"/>
</dbReference>
<organism evidence="1 2">
    <name type="scientific">Halorussus limi</name>
    <dbReference type="NCBI Taxonomy" id="2938695"/>
    <lineage>
        <taxon>Archaea</taxon>
        <taxon>Methanobacteriati</taxon>
        <taxon>Methanobacteriota</taxon>
        <taxon>Stenosarchaea group</taxon>
        <taxon>Halobacteria</taxon>
        <taxon>Halobacteriales</taxon>
        <taxon>Haladaptataceae</taxon>
        <taxon>Halorussus</taxon>
    </lineage>
</organism>
<dbReference type="Gene3D" id="1.10.10.10">
    <property type="entry name" value="Winged helix-like DNA-binding domain superfamily/Winged helix DNA-binding domain"/>
    <property type="match status" value="1"/>
</dbReference>
<protein>
    <submittedName>
        <fullName evidence="1">Uncharacterized protein</fullName>
    </submittedName>
</protein>
<dbReference type="GeneID" id="72185847"/>
<dbReference type="KEGG" id="halx:M0R89_11570"/>
<gene>
    <name evidence="1" type="ORF">M0R89_11570</name>
</gene>
<accession>A0A8U0HR24</accession>
<reference evidence="1 2" key="1">
    <citation type="submission" date="2022-04" db="EMBL/GenBank/DDBJ databases">
        <title>Diverse halophilic archaea isolated from saline environments.</title>
        <authorList>
            <person name="Cui H.-L."/>
        </authorList>
    </citation>
    <scope>NUCLEOTIDE SEQUENCE [LARGE SCALE GENOMIC DNA]</scope>
    <source>
        <strain evidence="1 2">XZYJT49</strain>
    </source>
</reference>
<proteinExistence type="predicted"/>
<keyword evidence="2" id="KW-1185">Reference proteome</keyword>
<sequence>MEAQNDDKTASEKVLDVLEDEYRATPYLLRERTDLSKQRLNRVLNRLRASGDVTKVCRGLYEIGDGHTNPYTSARVQQRGAIKFADALCSALSDETLAAIEDELDGLNPSDLDFGDDAGDER</sequence>
<dbReference type="InterPro" id="IPR036390">
    <property type="entry name" value="WH_DNA-bd_sf"/>
</dbReference>
<dbReference type="AlphaFoldDB" id="A0A8U0HR24"/>
<evidence type="ECO:0000313" key="2">
    <source>
        <dbReference type="Proteomes" id="UP000830729"/>
    </source>
</evidence>
<dbReference type="Proteomes" id="UP000830729">
    <property type="component" value="Chromosome"/>
</dbReference>
<dbReference type="RefSeq" id="WP_248649242.1">
    <property type="nucleotide sequence ID" value="NZ_CP096659.1"/>
</dbReference>
<evidence type="ECO:0000313" key="1">
    <source>
        <dbReference type="EMBL" id="UPV73186.1"/>
    </source>
</evidence>